<accession>A0A2A5C7W4</accession>
<dbReference type="PANTHER" id="PTHR33938">
    <property type="entry name" value="FERULOYL ESTERASE B-RELATED"/>
    <property type="match status" value="1"/>
</dbReference>
<dbReference type="GO" id="GO:0046872">
    <property type="term" value="F:metal ion binding"/>
    <property type="evidence" value="ECO:0007669"/>
    <property type="project" value="UniProtKB-KW"/>
</dbReference>
<reference evidence="10" key="1">
    <citation type="submission" date="2017-08" db="EMBL/GenBank/DDBJ databases">
        <title>A dynamic microbial community with high functional redundancy inhabits the cold, oxic subseafloor aquifer.</title>
        <authorList>
            <person name="Tully B.J."/>
            <person name="Wheat C.G."/>
            <person name="Glazer B.T."/>
            <person name="Huber J.A."/>
        </authorList>
    </citation>
    <scope>NUCLEOTIDE SEQUENCE [LARGE SCALE GENOMIC DNA]</scope>
</reference>
<organism evidence="9 10">
    <name type="scientific">SAR86 cluster bacterium</name>
    <dbReference type="NCBI Taxonomy" id="2030880"/>
    <lineage>
        <taxon>Bacteria</taxon>
        <taxon>Pseudomonadati</taxon>
        <taxon>Pseudomonadota</taxon>
        <taxon>Gammaproteobacteria</taxon>
        <taxon>SAR86 cluster</taxon>
    </lineage>
</organism>
<comment type="similarity">
    <text evidence="1">Belongs to the tannase family.</text>
</comment>
<keyword evidence="7" id="KW-1015">Disulfide bond</keyword>
<evidence type="ECO:0000256" key="1">
    <source>
        <dbReference type="ARBA" id="ARBA00006249"/>
    </source>
</evidence>
<comment type="caution">
    <text evidence="9">The sequence shown here is derived from an EMBL/GenBank/DDBJ whole genome shotgun (WGS) entry which is preliminary data.</text>
</comment>
<protein>
    <submittedName>
        <fullName evidence="9">Tannase/feruloyl esterase family alpha/beta hydrolase</fullName>
    </submittedName>
</protein>
<evidence type="ECO:0000256" key="6">
    <source>
        <dbReference type="ARBA" id="ARBA00022837"/>
    </source>
</evidence>
<evidence type="ECO:0000256" key="7">
    <source>
        <dbReference type="ARBA" id="ARBA00023157"/>
    </source>
</evidence>
<evidence type="ECO:0000256" key="5">
    <source>
        <dbReference type="ARBA" id="ARBA00022801"/>
    </source>
</evidence>
<keyword evidence="6" id="KW-0106">Calcium</keyword>
<keyword evidence="4 8" id="KW-0732">Signal</keyword>
<dbReference type="Proteomes" id="UP000228987">
    <property type="component" value="Unassembled WGS sequence"/>
</dbReference>
<dbReference type="AlphaFoldDB" id="A0A2A5C7W4"/>
<sequence>MSVSKYCSKVLIIFPLFYLLAACSGDTPPAESTESVTTSETGVSMPSPMSAAVGATLLNCEELSSQFAFTQTALSEVSPVAAGMLEGYAVGEHCLITGQMNQRISSVDGNSYAIGFEMRLPVDWNGRFFYQANGGIDGRVAPSMGGMLGGGSLSTALSEGFAVINSDTGHQGPTPFFGIDPQARLDYGYSAVGTLTPMAKALITSAYGKGPDRSYFAGCSNGGRHAMIAAARYADQYDGILAGNPGFNLPQSAVAQLYAAQQFTLVTTSVNDDGEPDISSAFTQAERDLIASSVLARCDGLDGLVDGIVADSMTCQATFELERDVPTCPADRDGSCLSADQKTVLGNIMAGARNSSGEALYASFPYDAGMNNPNWAFWKFTASQILDPGSVSFIFSTPPHDFDAFVAQSGLQTALNFDMDNDAPKIFATNDVYTEAAMSYMTPPNPSDLSTLRDRGAKMMVFHGISDGIFSTDDTARWYNELNAQNAGRADDFTRLFLIPGMNHCAGGPSTDQFDMVTALVNWVEQGEAPDRVIATARGEGNARDVNPALPANWANDRTRPLCPYPEIAKYTGNGDIDDAANFSCEAP</sequence>
<evidence type="ECO:0000256" key="4">
    <source>
        <dbReference type="ARBA" id="ARBA00022729"/>
    </source>
</evidence>
<dbReference type="PANTHER" id="PTHR33938:SF15">
    <property type="entry name" value="FERULOYL ESTERASE B-RELATED"/>
    <property type="match status" value="1"/>
</dbReference>
<evidence type="ECO:0000256" key="8">
    <source>
        <dbReference type="SAM" id="SignalP"/>
    </source>
</evidence>
<dbReference type="GO" id="GO:0052689">
    <property type="term" value="F:carboxylic ester hydrolase activity"/>
    <property type="evidence" value="ECO:0007669"/>
    <property type="project" value="UniProtKB-KW"/>
</dbReference>
<dbReference type="InterPro" id="IPR029058">
    <property type="entry name" value="AB_hydrolase_fold"/>
</dbReference>
<evidence type="ECO:0000313" key="9">
    <source>
        <dbReference type="EMBL" id="PCJ39843.1"/>
    </source>
</evidence>
<dbReference type="PROSITE" id="PS51257">
    <property type="entry name" value="PROKAR_LIPOPROTEIN"/>
    <property type="match status" value="1"/>
</dbReference>
<feature type="chain" id="PRO_5012246792" evidence="8">
    <location>
        <begin position="22"/>
        <end position="588"/>
    </location>
</feature>
<evidence type="ECO:0000313" key="10">
    <source>
        <dbReference type="Proteomes" id="UP000228987"/>
    </source>
</evidence>
<evidence type="ECO:0000256" key="3">
    <source>
        <dbReference type="ARBA" id="ARBA00022723"/>
    </source>
</evidence>
<dbReference type="Gene3D" id="3.40.50.1820">
    <property type="entry name" value="alpha/beta hydrolase"/>
    <property type="match status" value="2"/>
</dbReference>
<gene>
    <name evidence="9" type="ORF">COA71_13115</name>
</gene>
<feature type="signal peptide" evidence="8">
    <location>
        <begin position="1"/>
        <end position="21"/>
    </location>
</feature>
<name>A0A2A5C7W4_9GAMM</name>
<dbReference type="EMBL" id="NVWI01000012">
    <property type="protein sequence ID" value="PCJ39843.1"/>
    <property type="molecule type" value="Genomic_DNA"/>
</dbReference>
<keyword evidence="2" id="KW-0719">Serine esterase</keyword>
<proteinExistence type="inferred from homology"/>
<dbReference type="Pfam" id="PF07519">
    <property type="entry name" value="Tannase"/>
    <property type="match status" value="1"/>
</dbReference>
<dbReference type="SUPFAM" id="SSF53474">
    <property type="entry name" value="alpha/beta-Hydrolases"/>
    <property type="match status" value="1"/>
</dbReference>
<keyword evidence="5 9" id="KW-0378">Hydrolase</keyword>
<evidence type="ECO:0000256" key="2">
    <source>
        <dbReference type="ARBA" id="ARBA00022487"/>
    </source>
</evidence>
<keyword evidence="3" id="KW-0479">Metal-binding</keyword>
<dbReference type="InterPro" id="IPR011118">
    <property type="entry name" value="Tannase/feruloyl_esterase"/>
</dbReference>